<dbReference type="PANTHER" id="PTHR30036">
    <property type="entry name" value="D-XYLOSE-BINDING PERIPLASMIC PROTEIN"/>
    <property type="match status" value="1"/>
</dbReference>
<dbReference type="InterPro" id="IPR050555">
    <property type="entry name" value="Bact_Solute-Bind_Prot2"/>
</dbReference>
<dbReference type="GO" id="GO:0030288">
    <property type="term" value="C:outer membrane-bounded periplasmic space"/>
    <property type="evidence" value="ECO:0007669"/>
    <property type="project" value="TreeGrafter"/>
</dbReference>
<comment type="similarity">
    <text evidence="2">Belongs to the bacterial solute-binding protein 2 family.</text>
</comment>
<dbReference type="Gene3D" id="3.40.50.2300">
    <property type="match status" value="2"/>
</dbReference>
<dbReference type="PANTHER" id="PTHR30036:SF7">
    <property type="entry name" value="ABC TRANSPORTER PERIPLASMIC-BINDING PROTEIN YPHF"/>
    <property type="match status" value="1"/>
</dbReference>
<dbReference type="InterPro" id="IPR028082">
    <property type="entry name" value="Peripla_BP_I"/>
</dbReference>
<proteinExistence type="inferred from homology"/>
<feature type="non-terminal residue" evidence="4">
    <location>
        <position position="1"/>
    </location>
</feature>
<comment type="subcellular location">
    <subcellularLocation>
        <location evidence="1">Cell envelope</location>
    </subcellularLocation>
</comment>
<dbReference type="GO" id="GO:0030246">
    <property type="term" value="F:carbohydrate binding"/>
    <property type="evidence" value="ECO:0007669"/>
    <property type="project" value="TreeGrafter"/>
</dbReference>
<dbReference type="AlphaFoldDB" id="A0A382NU60"/>
<accession>A0A382NU60</accession>
<evidence type="ECO:0000259" key="3">
    <source>
        <dbReference type="Pfam" id="PF13407"/>
    </source>
</evidence>
<evidence type="ECO:0000313" key="4">
    <source>
        <dbReference type="EMBL" id="SVC64709.1"/>
    </source>
</evidence>
<evidence type="ECO:0000256" key="1">
    <source>
        <dbReference type="ARBA" id="ARBA00004196"/>
    </source>
</evidence>
<name>A0A382NU60_9ZZZZ</name>
<dbReference type="InterPro" id="IPR025997">
    <property type="entry name" value="SBP_2_dom"/>
</dbReference>
<sequence>DLGIKVVVKMPPEASVVKQKQIVEDLISSGVKGIAISPLDADNQIAWLDKIAKKVPLITHDSDAPKAKRLCYIGMDNYKAGRMCGELVKEALPDGGAVMLFIGRLEQDNSKHRRQGVIDELLGRPVPESHDKISYDPVDEIIKGEKYEILDTLTDQGKSEVAKQKAADAINAFPQMKAMVGLFEYNPPACYQALKQAGKLGQIQLVGFDENDVTLQGIKDGTVTGTIVQNPYEYGYQSVKILKDILEGKQVQDFIDILPRKITKENVDAYWADLKARKTGN</sequence>
<reference evidence="4" key="1">
    <citation type="submission" date="2018-05" db="EMBL/GenBank/DDBJ databases">
        <authorList>
            <person name="Lanie J.A."/>
            <person name="Ng W.-L."/>
            <person name="Kazmierczak K.M."/>
            <person name="Andrzejewski T.M."/>
            <person name="Davidsen T.M."/>
            <person name="Wayne K.J."/>
            <person name="Tettelin H."/>
            <person name="Glass J.I."/>
            <person name="Rusch D."/>
            <person name="Podicherti R."/>
            <person name="Tsui H.-C.T."/>
            <person name="Winkler M.E."/>
        </authorList>
    </citation>
    <scope>NUCLEOTIDE SEQUENCE</scope>
</reference>
<dbReference type="Pfam" id="PF13407">
    <property type="entry name" value="Peripla_BP_4"/>
    <property type="match status" value="1"/>
</dbReference>
<dbReference type="EMBL" id="UINC01102805">
    <property type="protein sequence ID" value="SVC64709.1"/>
    <property type="molecule type" value="Genomic_DNA"/>
</dbReference>
<protein>
    <recommendedName>
        <fullName evidence="3">Periplasmic binding protein domain-containing protein</fullName>
    </recommendedName>
</protein>
<evidence type="ECO:0000256" key="2">
    <source>
        <dbReference type="ARBA" id="ARBA00007639"/>
    </source>
</evidence>
<dbReference type="SUPFAM" id="SSF53822">
    <property type="entry name" value="Periplasmic binding protein-like I"/>
    <property type="match status" value="1"/>
</dbReference>
<dbReference type="CDD" id="cd06314">
    <property type="entry name" value="PBP1_tmGBP"/>
    <property type="match status" value="1"/>
</dbReference>
<gene>
    <name evidence="4" type="ORF">METZ01_LOCUS317563</name>
</gene>
<organism evidence="4">
    <name type="scientific">marine metagenome</name>
    <dbReference type="NCBI Taxonomy" id="408172"/>
    <lineage>
        <taxon>unclassified sequences</taxon>
        <taxon>metagenomes</taxon>
        <taxon>ecological metagenomes</taxon>
    </lineage>
</organism>
<feature type="domain" description="Periplasmic binding protein" evidence="3">
    <location>
        <begin position="2"/>
        <end position="250"/>
    </location>
</feature>